<evidence type="ECO:0000256" key="2">
    <source>
        <dbReference type="ARBA" id="ARBA00022801"/>
    </source>
</evidence>
<dbReference type="NCBIfam" id="TIGR01549">
    <property type="entry name" value="HAD-SF-IA-v1"/>
    <property type="match status" value="1"/>
</dbReference>
<dbReference type="GO" id="GO:0046380">
    <property type="term" value="P:N-acetylneuraminate biosynthetic process"/>
    <property type="evidence" value="ECO:0007669"/>
    <property type="project" value="TreeGrafter"/>
</dbReference>
<dbReference type="Proteomes" id="UP001153737">
    <property type="component" value="Chromosome 1"/>
</dbReference>
<dbReference type="NCBIfam" id="TIGR02253">
    <property type="entry name" value="CTE7"/>
    <property type="match status" value="1"/>
</dbReference>
<dbReference type="GO" id="GO:0050124">
    <property type="term" value="F:N-acylneuraminate-9-phosphatase activity"/>
    <property type="evidence" value="ECO:0007669"/>
    <property type="project" value="TreeGrafter"/>
</dbReference>
<evidence type="ECO:0000256" key="3">
    <source>
        <dbReference type="ARBA" id="ARBA00022842"/>
    </source>
</evidence>
<evidence type="ECO:0008006" key="6">
    <source>
        <dbReference type="Google" id="ProtNLM"/>
    </source>
</evidence>
<dbReference type="SFLD" id="SFLDG01129">
    <property type="entry name" value="C1.5:_HAD__Beta-PGM__Phosphata"/>
    <property type="match status" value="1"/>
</dbReference>
<dbReference type="Gene3D" id="1.20.120.710">
    <property type="entry name" value="Haloacid dehalogenase hydrolase-like domain"/>
    <property type="match status" value="1"/>
</dbReference>
<dbReference type="NCBIfam" id="TIGR01509">
    <property type="entry name" value="HAD-SF-IA-v3"/>
    <property type="match status" value="1"/>
</dbReference>
<dbReference type="InterPro" id="IPR051400">
    <property type="entry name" value="HAD-like_hydrolase"/>
</dbReference>
<gene>
    <name evidence="4" type="ORF">PHAECO_LOCUS700</name>
</gene>
<dbReference type="Pfam" id="PF00702">
    <property type="entry name" value="Hydrolase"/>
    <property type="match status" value="1"/>
</dbReference>
<sequence length="259" mass="29594">MEHTTAVFFDLDNTLIATRRADERTCDKLKEILNRKYSLSINAAAQICKRYLKMFRKCPDNHPMDLDTWRKILWSDALGEHSYLTDDIYQQWLTLRYEYLSLAPDITHFLKTLRKSHLLALITNGPSQAQWEKVEKLDLKSYFDLILVSGDLPWEKPSAEIFLEACETLAVDPKHCVMIGDKLETDILGGSNAKLLCSVWVPLGSRQLREGDPLPDFVVEKVTDFSRLLPQIVKRKSKILSNVFLADVDDCNSNGSDGS</sequence>
<protein>
    <recommendedName>
        <fullName evidence="6">N-acylneuraminate-9-phosphatase</fullName>
    </recommendedName>
</protein>
<dbReference type="SFLD" id="SFLDS00003">
    <property type="entry name" value="Haloacid_Dehalogenase"/>
    <property type="match status" value="1"/>
</dbReference>
<proteinExistence type="predicted"/>
<reference evidence="4" key="1">
    <citation type="submission" date="2022-01" db="EMBL/GenBank/DDBJ databases">
        <authorList>
            <person name="King R."/>
        </authorList>
    </citation>
    <scope>NUCLEOTIDE SEQUENCE</scope>
</reference>
<keyword evidence="3" id="KW-0460">Magnesium</keyword>
<dbReference type="EMBL" id="OU896707">
    <property type="protein sequence ID" value="CAG9813580.1"/>
    <property type="molecule type" value="Genomic_DNA"/>
</dbReference>
<dbReference type="AlphaFoldDB" id="A0A9N9S9L8"/>
<dbReference type="OrthoDB" id="1694274at2759"/>
<keyword evidence="2" id="KW-0378">Hydrolase</keyword>
<dbReference type="InterPro" id="IPR036412">
    <property type="entry name" value="HAD-like_sf"/>
</dbReference>
<comment type="cofactor">
    <cofactor evidence="1">
        <name>Mg(2+)</name>
        <dbReference type="ChEBI" id="CHEBI:18420"/>
    </cofactor>
</comment>
<dbReference type="InterPro" id="IPR011950">
    <property type="entry name" value="HAD-SF_hydro_IA_CTE7"/>
</dbReference>
<dbReference type="InterPro" id="IPR023214">
    <property type="entry name" value="HAD_sf"/>
</dbReference>
<dbReference type="Gene3D" id="3.40.50.1000">
    <property type="entry name" value="HAD superfamily/HAD-like"/>
    <property type="match status" value="1"/>
</dbReference>
<accession>A0A9N9S9L8</accession>
<organism evidence="4 5">
    <name type="scientific">Phaedon cochleariae</name>
    <name type="common">Mustard beetle</name>
    <dbReference type="NCBI Taxonomy" id="80249"/>
    <lineage>
        <taxon>Eukaryota</taxon>
        <taxon>Metazoa</taxon>
        <taxon>Ecdysozoa</taxon>
        <taxon>Arthropoda</taxon>
        <taxon>Hexapoda</taxon>
        <taxon>Insecta</taxon>
        <taxon>Pterygota</taxon>
        <taxon>Neoptera</taxon>
        <taxon>Endopterygota</taxon>
        <taxon>Coleoptera</taxon>
        <taxon>Polyphaga</taxon>
        <taxon>Cucujiformia</taxon>
        <taxon>Chrysomeloidea</taxon>
        <taxon>Chrysomelidae</taxon>
        <taxon>Chrysomelinae</taxon>
        <taxon>Chrysomelini</taxon>
        <taxon>Phaedon</taxon>
    </lineage>
</organism>
<keyword evidence="5" id="KW-1185">Reference proteome</keyword>
<reference evidence="4" key="2">
    <citation type="submission" date="2022-10" db="EMBL/GenBank/DDBJ databases">
        <authorList>
            <consortium name="ENA_rothamsted_submissions"/>
            <consortium name="culmorum"/>
            <person name="King R."/>
        </authorList>
    </citation>
    <scope>NUCLEOTIDE SEQUENCE</scope>
</reference>
<evidence type="ECO:0000256" key="1">
    <source>
        <dbReference type="ARBA" id="ARBA00001946"/>
    </source>
</evidence>
<evidence type="ECO:0000313" key="5">
    <source>
        <dbReference type="Proteomes" id="UP001153737"/>
    </source>
</evidence>
<dbReference type="InterPro" id="IPR006439">
    <property type="entry name" value="HAD-SF_hydro_IA"/>
</dbReference>
<dbReference type="SUPFAM" id="SSF56784">
    <property type="entry name" value="HAD-like"/>
    <property type="match status" value="1"/>
</dbReference>
<dbReference type="PANTHER" id="PTHR46470:SF3">
    <property type="entry name" value="N-ACYLNEURAMINATE-9-PHOSPHATASE"/>
    <property type="match status" value="1"/>
</dbReference>
<name>A0A9N9S9L8_PHACE</name>
<dbReference type="PANTHER" id="PTHR46470">
    <property type="entry name" value="N-ACYLNEURAMINATE-9-PHOSPHATASE"/>
    <property type="match status" value="1"/>
</dbReference>
<evidence type="ECO:0000313" key="4">
    <source>
        <dbReference type="EMBL" id="CAG9813580.1"/>
    </source>
</evidence>